<sequence>MAFNSSNRTSDSIPADERRVQGLRHRLLSVLLDSLDIR</sequence>
<dbReference type="AlphaFoldDB" id="A0A1Y0B280"/>
<gene>
    <name evidence="1" type="ORF">AEK19_MT1287</name>
</gene>
<accession>A0A1Y0B280</accession>
<dbReference type="EMBL" id="KY774314">
    <property type="protein sequence ID" value="ART31491.1"/>
    <property type="molecule type" value="Genomic_DNA"/>
</dbReference>
<geneLocation type="mitochondrion" evidence="1"/>
<organism evidence="1">
    <name type="scientific">Utricularia reniformis</name>
    <dbReference type="NCBI Taxonomy" id="192314"/>
    <lineage>
        <taxon>Eukaryota</taxon>
        <taxon>Viridiplantae</taxon>
        <taxon>Streptophyta</taxon>
        <taxon>Embryophyta</taxon>
        <taxon>Tracheophyta</taxon>
        <taxon>Spermatophyta</taxon>
        <taxon>Magnoliopsida</taxon>
        <taxon>eudicotyledons</taxon>
        <taxon>Gunneridae</taxon>
        <taxon>Pentapetalae</taxon>
        <taxon>asterids</taxon>
        <taxon>lamiids</taxon>
        <taxon>Lamiales</taxon>
        <taxon>Lentibulariaceae</taxon>
        <taxon>Utricularia</taxon>
    </lineage>
</organism>
<evidence type="ECO:0000313" key="1">
    <source>
        <dbReference type="EMBL" id="ART31491.1"/>
    </source>
</evidence>
<reference evidence="1" key="1">
    <citation type="submission" date="2017-03" db="EMBL/GenBank/DDBJ databases">
        <title>The mitochondrial genome of the carnivorous plant Utricularia reniformis (Lentibulariaceae): structure, comparative analysis and evolutionary landmarks.</title>
        <authorList>
            <person name="Silva S.R."/>
            <person name="Alvarenga D.O."/>
            <person name="Michael T.P."/>
            <person name="Miranda V.F.O."/>
            <person name="Varani A.M."/>
        </authorList>
    </citation>
    <scope>NUCLEOTIDE SEQUENCE</scope>
</reference>
<protein>
    <submittedName>
        <fullName evidence="1">Uncharacterized protein</fullName>
    </submittedName>
</protein>
<name>A0A1Y0B280_9LAMI</name>
<keyword evidence="1" id="KW-0496">Mitochondrion</keyword>
<proteinExistence type="predicted"/>